<feature type="region of interest" description="Disordered" evidence="1">
    <location>
        <begin position="1"/>
        <end position="128"/>
    </location>
</feature>
<protein>
    <submittedName>
        <fullName evidence="2">Uncharacterized protein</fullName>
    </submittedName>
</protein>
<dbReference type="EMBL" id="CACVBS010000089">
    <property type="protein sequence ID" value="CAA7270290.1"/>
    <property type="molecule type" value="Genomic_DNA"/>
</dbReference>
<feature type="compositionally biased region" description="Polar residues" evidence="1">
    <location>
        <begin position="71"/>
        <end position="86"/>
    </location>
</feature>
<evidence type="ECO:0000256" key="1">
    <source>
        <dbReference type="SAM" id="MobiDB-lite"/>
    </source>
</evidence>
<reference evidence="2 3" key="1">
    <citation type="submission" date="2020-01" db="EMBL/GenBank/DDBJ databases">
        <authorList>
            <person name="Gupta K D."/>
        </authorList>
    </citation>
    <scope>NUCLEOTIDE SEQUENCE [LARGE SCALE GENOMIC DNA]</scope>
</reference>
<feature type="compositionally biased region" description="Low complexity" evidence="1">
    <location>
        <begin position="111"/>
        <end position="125"/>
    </location>
</feature>
<comment type="caution">
    <text evidence="2">The sequence shown here is derived from an EMBL/GenBank/DDBJ whole genome shotgun (WGS) entry which is preliminary data.</text>
</comment>
<organism evidence="2 3">
    <name type="scientific">Cyclocybe aegerita</name>
    <name type="common">Black poplar mushroom</name>
    <name type="synonym">Agrocybe aegerita</name>
    <dbReference type="NCBI Taxonomy" id="1973307"/>
    <lineage>
        <taxon>Eukaryota</taxon>
        <taxon>Fungi</taxon>
        <taxon>Dikarya</taxon>
        <taxon>Basidiomycota</taxon>
        <taxon>Agaricomycotina</taxon>
        <taxon>Agaricomycetes</taxon>
        <taxon>Agaricomycetidae</taxon>
        <taxon>Agaricales</taxon>
        <taxon>Agaricineae</taxon>
        <taxon>Bolbitiaceae</taxon>
        <taxon>Cyclocybe</taxon>
    </lineage>
</organism>
<proteinExistence type="predicted"/>
<evidence type="ECO:0000313" key="3">
    <source>
        <dbReference type="Proteomes" id="UP000467700"/>
    </source>
</evidence>
<evidence type="ECO:0000313" key="2">
    <source>
        <dbReference type="EMBL" id="CAA7270290.1"/>
    </source>
</evidence>
<keyword evidence="3" id="KW-1185">Reference proteome</keyword>
<feature type="compositionally biased region" description="Basic residues" evidence="1">
    <location>
        <begin position="34"/>
        <end position="46"/>
    </location>
</feature>
<sequence length="168" mass="18687">MSSSVRDLHNLGPGAVSSGRISPRSKAGPEHCARRTHMAPHHHRTKVYFPAEPRPNEEFGLSALLPKFQRSKNTYQRENSPRSSRTPVLPASIMMPIDLSPSPAPVETRSQKSSGPSSSPTRTTGMNIPVPSYHVRLALCPSTRTPDYLRGSQWSQRRQLLHQAIITY</sequence>
<dbReference type="Proteomes" id="UP000467700">
    <property type="component" value="Unassembled WGS sequence"/>
</dbReference>
<name>A0A8S0WID1_CYCAE</name>
<accession>A0A8S0WID1</accession>
<dbReference type="AlphaFoldDB" id="A0A8S0WID1"/>
<gene>
    <name evidence="2" type="ORF">AAE3_LOCUS12522</name>
</gene>